<keyword evidence="4 6" id="KW-0472">Membrane</keyword>
<dbReference type="AlphaFoldDB" id="A0AAV2PQ61"/>
<dbReference type="Proteomes" id="UP001497623">
    <property type="component" value="Unassembled WGS sequence"/>
</dbReference>
<dbReference type="GO" id="GO:0005774">
    <property type="term" value="C:vacuolar membrane"/>
    <property type="evidence" value="ECO:0007669"/>
    <property type="project" value="TreeGrafter"/>
</dbReference>
<feature type="transmembrane region" description="Helical" evidence="6">
    <location>
        <begin position="137"/>
        <end position="156"/>
    </location>
</feature>
<evidence type="ECO:0000313" key="8">
    <source>
        <dbReference type="EMBL" id="CAL4062977.1"/>
    </source>
</evidence>
<feature type="transmembrane region" description="Helical" evidence="6">
    <location>
        <begin position="109"/>
        <end position="131"/>
    </location>
</feature>
<feature type="transmembrane region" description="Helical" evidence="6">
    <location>
        <begin position="317"/>
        <end position="335"/>
    </location>
</feature>
<organism evidence="8 9">
    <name type="scientific">Meganyctiphanes norvegica</name>
    <name type="common">Northern krill</name>
    <name type="synonym">Thysanopoda norvegica</name>
    <dbReference type="NCBI Taxonomy" id="48144"/>
    <lineage>
        <taxon>Eukaryota</taxon>
        <taxon>Metazoa</taxon>
        <taxon>Ecdysozoa</taxon>
        <taxon>Arthropoda</taxon>
        <taxon>Crustacea</taxon>
        <taxon>Multicrustacea</taxon>
        <taxon>Malacostraca</taxon>
        <taxon>Eumalacostraca</taxon>
        <taxon>Eucarida</taxon>
        <taxon>Euphausiacea</taxon>
        <taxon>Euphausiidae</taxon>
        <taxon>Meganyctiphanes</taxon>
    </lineage>
</organism>
<dbReference type="InterPro" id="IPR013057">
    <property type="entry name" value="AA_transpt_TM"/>
</dbReference>
<dbReference type="PANTHER" id="PTHR22950:SF349">
    <property type="entry name" value="AMINO ACID TRANSPORTER TRANSMEMBRANE DOMAIN-CONTAINING PROTEIN"/>
    <property type="match status" value="1"/>
</dbReference>
<keyword evidence="9" id="KW-1185">Reference proteome</keyword>
<reference evidence="8 9" key="1">
    <citation type="submission" date="2024-05" db="EMBL/GenBank/DDBJ databases">
        <authorList>
            <person name="Wallberg A."/>
        </authorList>
    </citation>
    <scope>NUCLEOTIDE SEQUENCE [LARGE SCALE GENOMIC DNA]</scope>
</reference>
<accession>A0AAV2PQ61</accession>
<gene>
    <name evidence="8" type="ORF">MNOR_LOCUS2992</name>
</gene>
<feature type="transmembrane region" description="Helical" evidence="6">
    <location>
        <begin position="168"/>
        <end position="192"/>
    </location>
</feature>
<feature type="transmembrane region" description="Helical" evidence="6">
    <location>
        <begin position="212"/>
        <end position="228"/>
    </location>
</feature>
<evidence type="ECO:0000256" key="6">
    <source>
        <dbReference type="SAM" id="Phobius"/>
    </source>
</evidence>
<feature type="domain" description="Amino acid transporter transmembrane" evidence="7">
    <location>
        <begin position="83"/>
        <end position="480"/>
    </location>
</feature>
<feature type="transmembrane region" description="Helical" evidence="6">
    <location>
        <begin position="276"/>
        <end position="296"/>
    </location>
</feature>
<evidence type="ECO:0000256" key="5">
    <source>
        <dbReference type="SAM" id="MobiDB-lite"/>
    </source>
</evidence>
<dbReference type="PANTHER" id="PTHR22950">
    <property type="entry name" value="AMINO ACID TRANSPORTER"/>
    <property type="match status" value="1"/>
</dbReference>
<dbReference type="Pfam" id="PF01490">
    <property type="entry name" value="Aa_trans"/>
    <property type="match status" value="1"/>
</dbReference>
<proteinExistence type="predicted"/>
<feature type="non-terminal residue" evidence="8">
    <location>
        <position position="499"/>
    </location>
</feature>
<dbReference type="EMBL" id="CAXKWB010000976">
    <property type="protein sequence ID" value="CAL4062977.1"/>
    <property type="molecule type" value="Genomic_DNA"/>
</dbReference>
<evidence type="ECO:0000259" key="7">
    <source>
        <dbReference type="Pfam" id="PF01490"/>
    </source>
</evidence>
<sequence>MDPSVTKRGSTSSSSGSSKSSNGSTKSVPNITPVVDKQVFIGDDGKVIEAPPISAPVKIEEDKPFTPHDDGVRDIENATNDCETLIHLLKGNIGTGLLAMPEAFMNSGLWVGLCGIPILGAICIHCMHTLGQWGRQLCLYAVLASYVSLLLSSFQLGPERVRSWAPTVGVIITTFLIITQLGFCCVYFVFVAQNLRQAFECMIPGGTDLSQLEYMAIIIIPILLVCYIPDLKYLAPVSLIAGVIQFFGLLITFYYILRDIPEVEEKVPGFAGWSGLPLYFGSAIYAFEGIGLVLPLENKMRTPRSFGGWQGVLNTGMLTVVCLYAGMGFFGYLRYGSTVAGSITLNLPASETLGQVVKILMAIAVFLTYPLMFYVPIEILTPSLVKRFESKRTKFLVEYAFRTVLVLLTFVLAAAIPNIGLFISLIGAVASTTLALIFPMITEILTFWPDMGKYNITLIKAIIIMIIGFFGFLVGGASSIAGIIQFFVDGSQEPPFECY</sequence>
<feature type="transmembrane region" description="Helical" evidence="6">
    <location>
        <begin position="355"/>
        <end position="375"/>
    </location>
</feature>
<evidence type="ECO:0000256" key="4">
    <source>
        <dbReference type="ARBA" id="ARBA00023136"/>
    </source>
</evidence>
<feature type="transmembrane region" description="Helical" evidence="6">
    <location>
        <begin position="422"/>
        <end position="441"/>
    </location>
</feature>
<dbReference type="GO" id="GO:0015179">
    <property type="term" value="F:L-amino acid transmembrane transporter activity"/>
    <property type="evidence" value="ECO:0007669"/>
    <property type="project" value="TreeGrafter"/>
</dbReference>
<feature type="transmembrane region" description="Helical" evidence="6">
    <location>
        <begin position="462"/>
        <end position="487"/>
    </location>
</feature>
<feature type="region of interest" description="Disordered" evidence="5">
    <location>
        <begin position="1"/>
        <end position="30"/>
    </location>
</feature>
<comment type="subcellular location">
    <subcellularLocation>
        <location evidence="1">Membrane</location>
        <topology evidence="1">Multi-pass membrane protein</topology>
    </subcellularLocation>
</comment>
<evidence type="ECO:0000256" key="2">
    <source>
        <dbReference type="ARBA" id="ARBA00022692"/>
    </source>
</evidence>
<protein>
    <recommendedName>
        <fullName evidence="7">Amino acid transporter transmembrane domain-containing protein</fullName>
    </recommendedName>
</protein>
<keyword evidence="3 6" id="KW-1133">Transmembrane helix</keyword>
<keyword evidence="2 6" id="KW-0812">Transmembrane</keyword>
<evidence type="ECO:0000256" key="1">
    <source>
        <dbReference type="ARBA" id="ARBA00004141"/>
    </source>
</evidence>
<evidence type="ECO:0000256" key="3">
    <source>
        <dbReference type="ARBA" id="ARBA00022989"/>
    </source>
</evidence>
<feature type="transmembrane region" description="Helical" evidence="6">
    <location>
        <begin position="396"/>
        <end position="416"/>
    </location>
</feature>
<feature type="compositionally biased region" description="Low complexity" evidence="5">
    <location>
        <begin position="1"/>
        <end position="27"/>
    </location>
</feature>
<feature type="transmembrane region" description="Helical" evidence="6">
    <location>
        <begin position="233"/>
        <end position="256"/>
    </location>
</feature>
<evidence type="ECO:0000313" key="9">
    <source>
        <dbReference type="Proteomes" id="UP001497623"/>
    </source>
</evidence>
<comment type="caution">
    <text evidence="8">The sequence shown here is derived from an EMBL/GenBank/DDBJ whole genome shotgun (WGS) entry which is preliminary data.</text>
</comment>
<name>A0AAV2PQ61_MEGNR</name>